<dbReference type="PANTHER" id="PTHR47599">
    <property type="entry name" value="CELL-TO-CELL MOVEMENT PROTEIN"/>
    <property type="match status" value="1"/>
</dbReference>
<feature type="compositionally biased region" description="Acidic residues" evidence="2">
    <location>
        <begin position="208"/>
        <end position="220"/>
    </location>
</feature>
<organism evidence="4">
    <name type="scientific">Sesamum latifolium</name>
    <dbReference type="NCBI Taxonomy" id="2727402"/>
    <lineage>
        <taxon>Eukaryota</taxon>
        <taxon>Viridiplantae</taxon>
        <taxon>Streptophyta</taxon>
        <taxon>Embryophyta</taxon>
        <taxon>Tracheophyta</taxon>
        <taxon>Spermatophyta</taxon>
        <taxon>Magnoliopsida</taxon>
        <taxon>eudicotyledons</taxon>
        <taxon>Gunneridae</taxon>
        <taxon>Pentapetalae</taxon>
        <taxon>asterids</taxon>
        <taxon>lamiids</taxon>
        <taxon>Lamiales</taxon>
        <taxon>Pedaliaceae</taxon>
        <taxon>Sesamum</taxon>
    </lineage>
</organism>
<name>A0AAW2UUW8_9LAMI</name>
<evidence type="ECO:0000256" key="1">
    <source>
        <dbReference type="ARBA" id="ARBA00023054"/>
    </source>
</evidence>
<sequence>MALILNLDIIDFRNTEKLIDEWVAALKIVATTLELDRENFIRLVELSLEGAVKIGWHNTPEDTKANILSGDSKSAIAERLGRLIKIHFIGDGSICAVDEYIYWFRKYFFQSGVATEVAAPMFFAKIYSPWREMLIQSYKVPEGQLDSVARRMSFLKDKLKDWCYQASIQKNMKRLRGEGHGGPNPRPEPTNLDRGSDQQGLHPKDLDEQIPDPQDEPLLEELSDGPIPELMRVSKIAIAGPAEQRVTYLQTARRNGELCKFKATNDILDAVYYGDLVPVYQFEDILSDKSVYEEEIETDRMDLQPSQSNYNEGDMLQTSESLSGFFSRMTVSNKTMERIMRQDSNLSPHDGFRIGGIGRVLNQIGLNQRRHHIIYKVSSGEFAIPMELTGNVMEMQLIPKEEILEELSKLREEVVVTMKWIHIGAIEVIIKATFKEGIDSEIHLSIMDRRINNLRDGCLGTMIENLYAGKLMFDIHPRIAYNLADQDFSRVLTLHQDFKRKGLMKGGNRPYSITYRIAYALSNTHHSDLFLRKEYIEIPRIFKEFAKQPVIGRYEGMLEIADHEILVAGVAGKENGSMTLGLNFLEDHKPWGRKGSGICTAKPGVFPKEAMEILPVIAGRDFSQKILILNKGIREAKIMIGGAFGSPWFRVKTPPIYFHDTGADILLGNNFIQTFAKYVQDNNRNLLIFTTNCGSEIQVMQRDKAFNRIMPINFRSKCGDFDAKLTHPKMQDKRKFGKALLSFRQQGLIESDSFYGKSEKEIINLKEALQEIKSLDISKESRLSLENVKRLIQRNFSENPLAWWDRNKIEATLKVKEECKYEYVRYKPIQMNMNDKKDMQEIIKEHINLGLIESLRTVALVF</sequence>
<gene>
    <name evidence="4" type="ORF">Slati_3100600</name>
</gene>
<evidence type="ECO:0000256" key="2">
    <source>
        <dbReference type="SAM" id="MobiDB-lite"/>
    </source>
</evidence>
<dbReference type="Pfam" id="PF02160">
    <property type="entry name" value="Peptidase_A3"/>
    <property type="match status" value="1"/>
</dbReference>
<accession>A0AAW2UUW8</accession>
<feature type="domain" description="Peptidase A3A" evidence="3">
    <location>
        <begin position="595"/>
        <end position="689"/>
    </location>
</feature>
<feature type="region of interest" description="Disordered" evidence="2">
    <location>
        <begin position="174"/>
        <end position="220"/>
    </location>
</feature>
<dbReference type="EMBL" id="JACGWN010000011">
    <property type="protein sequence ID" value="KAL0420777.1"/>
    <property type="molecule type" value="Genomic_DNA"/>
</dbReference>
<dbReference type="InterPro" id="IPR000588">
    <property type="entry name" value="Pept_A3A"/>
</dbReference>
<comment type="caution">
    <text evidence="4">The sequence shown here is derived from an EMBL/GenBank/DDBJ whole genome shotgun (WGS) entry which is preliminary data.</text>
</comment>
<reference evidence="4" key="2">
    <citation type="journal article" date="2024" name="Plant">
        <title>Genomic evolution and insights into agronomic trait innovations of Sesamum species.</title>
        <authorList>
            <person name="Miao H."/>
            <person name="Wang L."/>
            <person name="Qu L."/>
            <person name="Liu H."/>
            <person name="Sun Y."/>
            <person name="Le M."/>
            <person name="Wang Q."/>
            <person name="Wei S."/>
            <person name="Zheng Y."/>
            <person name="Lin W."/>
            <person name="Duan Y."/>
            <person name="Cao H."/>
            <person name="Xiong S."/>
            <person name="Wang X."/>
            <person name="Wei L."/>
            <person name="Li C."/>
            <person name="Ma Q."/>
            <person name="Ju M."/>
            <person name="Zhao R."/>
            <person name="Li G."/>
            <person name="Mu C."/>
            <person name="Tian Q."/>
            <person name="Mei H."/>
            <person name="Zhang T."/>
            <person name="Gao T."/>
            <person name="Zhang H."/>
        </authorList>
    </citation>
    <scope>NUCLEOTIDE SEQUENCE</scope>
    <source>
        <strain evidence="4">KEN1</strain>
    </source>
</reference>
<dbReference type="AlphaFoldDB" id="A0AAW2UUW8"/>
<evidence type="ECO:0000259" key="3">
    <source>
        <dbReference type="Pfam" id="PF02160"/>
    </source>
</evidence>
<dbReference type="InterPro" id="IPR028919">
    <property type="entry name" value="Viral_movement"/>
</dbReference>
<dbReference type="InterPro" id="IPR051596">
    <property type="entry name" value="Caulimoviridae_Movement"/>
</dbReference>
<keyword evidence="1" id="KW-0175">Coiled coil</keyword>
<protein>
    <submittedName>
        <fullName evidence="4">Movement protein</fullName>
    </submittedName>
</protein>
<dbReference type="Pfam" id="PF01107">
    <property type="entry name" value="MP"/>
    <property type="match status" value="1"/>
</dbReference>
<proteinExistence type="predicted"/>
<evidence type="ECO:0000313" key="4">
    <source>
        <dbReference type="EMBL" id="KAL0420777.1"/>
    </source>
</evidence>
<dbReference type="GO" id="GO:0004190">
    <property type="term" value="F:aspartic-type endopeptidase activity"/>
    <property type="evidence" value="ECO:0007669"/>
    <property type="project" value="InterPro"/>
</dbReference>
<reference evidence="4" key="1">
    <citation type="submission" date="2020-06" db="EMBL/GenBank/DDBJ databases">
        <authorList>
            <person name="Li T."/>
            <person name="Hu X."/>
            <person name="Zhang T."/>
            <person name="Song X."/>
            <person name="Zhang H."/>
            <person name="Dai N."/>
            <person name="Sheng W."/>
            <person name="Hou X."/>
            <person name="Wei L."/>
        </authorList>
    </citation>
    <scope>NUCLEOTIDE SEQUENCE</scope>
    <source>
        <strain evidence="4">KEN1</strain>
        <tissue evidence="4">Leaf</tissue>
    </source>
</reference>
<dbReference type="PANTHER" id="PTHR47599:SF3">
    <property type="entry name" value="CELL-TO-CELL MOVEMENT PROTEIN"/>
    <property type="match status" value="1"/>
</dbReference>
<dbReference type="GO" id="GO:0006508">
    <property type="term" value="P:proteolysis"/>
    <property type="evidence" value="ECO:0007669"/>
    <property type="project" value="InterPro"/>
</dbReference>